<protein>
    <recommendedName>
        <fullName evidence="7">Yip1 domain-containing protein</fullName>
    </recommendedName>
</protein>
<keyword evidence="3 6" id="KW-1133">Transmembrane helix</keyword>
<dbReference type="PATRIC" id="fig|943816.4.peg.5438"/>
<dbReference type="Proteomes" id="UP000175829">
    <property type="component" value="Unassembled WGS sequence"/>
</dbReference>
<evidence type="ECO:0000313" key="9">
    <source>
        <dbReference type="Proteomes" id="UP000175829"/>
    </source>
</evidence>
<feature type="transmembrane region" description="Helical" evidence="6">
    <location>
        <begin position="218"/>
        <end position="241"/>
    </location>
</feature>
<feature type="compositionally biased region" description="Pro residues" evidence="5">
    <location>
        <begin position="23"/>
        <end position="45"/>
    </location>
</feature>
<feature type="compositionally biased region" description="Gly residues" evidence="5">
    <location>
        <begin position="116"/>
        <end position="133"/>
    </location>
</feature>
<organism evidence="8 9">
    <name type="scientific">Streptomyces qinglanensis</name>
    <dbReference type="NCBI Taxonomy" id="943816"/>
    <lineage>
        <taxon>Bacteria</taxon>
        <taxon>Bacillati</taxon>
        <taxon>Actinomycetota</taxon>
        <taxon>Actinomycetes</taxon>
        <taxon>Kitasatosporales</taxon>
        <taxon>Streptomycetaceae</taxon>
        <taxon>Streptomyces</taxon>
    </lineage>
</organism>
<dbReference type="Pfam" id="PF04893">
    <property type="entry name" value="Yip1"/>
    <property type="match status" value="1"/>
</dbReference>
<evidence type="ECO:0000256" key="2">
    <source>
        <dbReference type="ARBA" id="ARBA00022692"/>
    </source>
</evidence>
<feature type="compositionally biased region" description="Low complexity" evidence="5">
    <location>
        <begin position="134"/>
        <end position="147"/>
    </location>
</feature>
<accession>A0A1E7KDM5</accession>
<name>A0A1E7KDM5_9ACTN</name>
<comment type="caution">
    <text evidence="8">The sequence shown here is derived from an EMBL/GenBank/DDBJ whole genome shotgun (WGS) entry which is preliminary data.</text>
</comment>
<evidence type="ECO:0000256" key="6">
    <source>
        <dbReference type="SAM" id="Phobius"/>
    </source>
</evidence>
<evidence type="ECO:0000256" key="5">
    <source>
        <dbReference type="SAM" id="MobiDB-lite"/>
    </source>
</evidence>
<feature type="transmembrane region" description="Helical" evidence="6">
    <location>
        <begin position="313"/>
        <end position="331"/>
    </location>
</feature>
<dbReference type="RefSeq" id="WP_069990539.1">
    <property type="nucleotide sequence ID" value="NZ_LJGV01000021.1"/>
</dbReference>
<evidence type="ECO:0000313" key="8">
    <source>
        <dbReference type="EMBL" id="OEV02029.1"/>
    </source>
</evidence>
<gene>
    <name evidence="8" type="ORF">AN217_01770</name>
</gene>
<evidence type="ECO:0000259" key="7">
    <source>
        <dbReference type="Pfam" id="PF04893"/>
    </source>
</evidence>
<dbReference type="EMBL" id="LJGV01000021">
    <property type="protein sequence ID" value="OEV02029.1"/>
    <property type="molecule type" value="Genomic_DNA"/>
</dbReference>
<dbReference type="AlphaFoldDB" id="A0A1E7KDM5"/>
<feature type="region of interest" description="Disordered" evidence="5">
    <location>
        <begin position="1"/>
        <end position="150"/>
    </location>
</feature>
<evidence type="ECO:0000256" key="4">
    <source>
        <dbReference type="ARBA" id="ARBA00023136"/>
    </source>
</evidence>
<reference evidence="8 9" key="1">
    <citation type="journal article" date="2016" name="Front. Microbiol.">
        <title>Comparative Genomics Analysis of Streptomyces Species Reveals Their Adaptation to the Marine Environment and Their Diversity at the Genomic Level.</title>
        <authorList>
            <person name="Tian X."/>
            <person name="Zhang Z."/>
            <person name="Yang T."/>
            <person name="Chen M."/>
            <person name="Li J."/>
            <person name="Chen F."/>
            <person name="Yang J."/>
            <person name="Li W."/>
            <person name="Zhang B."/>
            <person name="Zhang Z."/>
            <person name="Wu J."/>
            <person name="Zhang C."/>
            <person name="Long L."/>
            <person name="Xiao J."/>
        </authorList>
    </citation>
    <scope>NUCLEOTIDE SEQUENCE [LARGE SCALE GENOMIC DNA]</scope>
    <source>
        <strain evidence="8 9">SCSIO M10379</strain>
    </source>
</reference>
<proteinExistence type="predicted"/>
<feature type="transmembrane region" description="Helical" evidence="6">
    <location>
        <begin position="179"/>
        <end position="198"/>
    </location>
</feature>
<comment type="subcellular location">
    <subcellularLocation>
        <location evidence="1">Membrane</location>
        <topology evidence="1">Multi-pass membrane protein</topology>
    </subcellularLocation>
</comment>
<evidence type="ECO:0000256" key="3">
    <source>
        <dbReference type="ARBA" id="ARBA00022989"/>
    </source>
</evidence>
<feature type="transmembrane region" description="Helical" evidence="6">
    <location>
        <begin position="281"/>
        <end position="301"/>
    </location>
</feature>
<keyword evidence="4 6" id="KW-0472">Membrane</keyword>
<feature type="domain" description="Yip1" evidence="7">
    <location>
        <begin position="164"/>
        <end position="327"/>
    </location>
</feature>
<evidence type="ECO:0000256" key="1">
    <source>
        <dbReference type="ARBA" id="ARBA00004141"/>
    </source>
</evidence>
<sequence length="332" mass="34490">MAGFRSGRGRDSRGAQQHGQYPQHPPGSPYPQGPGAGPGPGPAPGPWQGGGQHGEPEYFGDPQPRYGAPQNYGPGPGPGPGAHGGQPGAPQGWHGQDPHANNPGNTQAFSIHDPYGGPGPDSYGPGGGPGPDGYGYPDGATYRAGNAPAPPAGPRLHWKDLLTGIVLRPNPTFWQMRDYAVWAPALIVTFVYGLLAVFGLDQAREDVLHTTLSQAVPYVLITGVAVVFAGLILGAVTHTLARQFGGDGSWQPTVGLAMLIMSLTDAPRLLFALFLGGTATVVQAVGWVTWVAAGFLFTSMVSRSHDLPWPKALGASAIQLLALLFLIKLGTL</sequence>
<dbReference type="GO" id="GO:0016020">
    <property type="term" value="C:membrane"/>
    <property type="evidence" value="ECO:0007669"/>
    <property type="project" value="UniProtKB-SubCell"/>
</dbReference>
<dbReference type="InterPro" id="IPR006977">
    <property type="entry name" value="Yip1_dom"/>
</dbReference>
<keyword evidence="2 6" id="KW-0812">Transmembrane</keyword>